<protein>
    <submittedName>
        <fullName evidence="2">Uncharacterized protein</fullName>
    </submittedName>
</protein>
<gene>
    <name evidence="2" type="ORF">AVDCRST_MAG89-3156</name>
</gene>
<accession>A0A6J4M7K1</accession>
<evidence type="ECO:0000313" key="2">
    <source>
        <dbReference type="EMBL" id="CAA9351542.1"/>
    </source>
</evidence>
<reference evidence="2" key="1">
    <citation type="submission" date="2020-02" db="EMBL/GenBank/DDBJ databases">
        <authorList>
            <person name="Meier V. D."/>
        </authorList>
    </citation>
    <scope>NUCLEOTIDE SEQUENCE</scope>
    <source>
        <strain evidence="2">AVDCRST_MAG89</strain>
    </source>
</reference>
<dbReference type="EMBL" id="CADCTV010000658">
    <property type="protein sequence ID" value="CAA9351542.1"/>
    <property type="molecule type" value="Genomic_DNA"/>
</dbReference>
<feature type="non-terminal residue" evidence="2">
    <location>
        <position position="1"/>
    </location>
</feature>
<dbReference type="AlphaFoldDB" id="A0A6J4M7K1"/>
<feature type="region of interest" description="Disordered" evidence="1">
    <location>
        <begin position="1"/>
        <end position="35"/>
    </location>
</feature>
<evidence type="ECO:0000256" key="1">
    <source>
        <dbReference type="SAM" id="MobiDB-lite"/>
    </source>
</evidence>
<organism evidence="2">
    <name type="scientific">uncultured Gemmatimonadota bacterium</name>
    <dbReference type="NCBI Taxonomy" id="203437"/>
    <lineage>
        <taxon>Bacteria</taxon>
        <taxon>Pseudomonadati</taxon>
        <taxon>Gemmatimonadota</taxon>
        <taxon>environmental samples</taxon>
    </lineage>
</organism>
<proteinExistence type="predicted"/>
<sequence length="237" mass="24885">FFPIGTLAPGQSGEFAQAIRTPPAPRPPLSEERDTSTSFAVRAWVTAADQRELVSAQDTIRIRAGSDVVVGGCGGIKDVAVTRYGIGPVRLDMKASDVRTLCPEARDTTWRGQEGATEKGLAVALAKHPVLLVLSNDRIARIVVDTAGLRTGAGVGVGATLADLRARYAVLCTGQGDGGVALWSPVAPGISFGLDTAATAEWSTRRLPPDSLPEQAKVTSMWVRKGDDTCPPAQQAR</sequence>
<name>A0A6J4M7K1_9BACT</name>